<dbReference type="OrthoDB" id="202825at2759"/>
<dbReference type="VEuPathDB" id="FungiDB:SDRG_08923"/>
<feature type="region of interest" description="Disordered" evidence="4">
    <location>
        <begin position="260"/>
        <end position="291"/>
    </location>
</feature>
<keyword evidence="6" id="KW-1185">Reference proteome</keyword>
<reference evidence="5 6" key="1">
    <citation type="submission" date="2012-04" db="EMBL/GenBank/DDBJ databases">
        <title>The Genome Sequence of Saprolegnia declina VS20.</title>
        <authorList>
            <consortium name="The Broad Institute Genome Sequencing Platform"/>
            <person name="Russ C."/>
            <person name="Nusbaum C."/>
            <person name="Tyler B."/>
            <person name="van West P."/>
            <person name="Dieguez-Uribeondo J."/>
            <person name="de Bruijn I."/>
            <person name="Tripathy S."/>
            <person name="Jiang R."/>
            <person name="Young S.K."/>
            <person name="Zeng Q."/>
            <person name="Gargeya S."/>
            <person name="Fitzgerald M."/>
            <person name="Haas B."/>
            <person name="Abouelleil A."/>
            <person name="Alvarado L."/>
            <person name="Arachchi H.M."/>
            <person name="Berlin A."/>
            <person name="Chapman S.B."/>
            <person name="Goldberg J."/>
            <person name="Griggs A."/>
            <person name="Gujja S."/>
            <person name="Hansen M."/>
            <person name="Howarth C."/>
            <person name="Imamovic A."/>
            <person name="Larimer J."/>
            <person name="McCowen C."/>
            <person name="Montmayeur A."/>
            <person name="Murphy C."/>
            <person name="Neiman D."/>
            <person name="Pearson M."/>
            <person name="Priest M."/>
            <person name="Roberts A."/>
            <person name="Saif S."/>
            <person name="Shea T."/>
            <person name="Sisk P."/>
            <person name="Sykes S."/>
            <person name="Wortman J."/>
            <person name="Nusbaum C."/>
            <person name="Birren B."/>
        </authorList>
    </citation>
    <scope>NUCLEOTIDE SEQUENCE [LARGE SCALE GENOMIC DNA]</scope>
    <source>
        <strain evidence="5 6">VS20</strain>
    </source>
</reference>
<feature type="region of interest" description="Disordered" evidence="4">
    <location>
        <begin position="155"/>
        <end position="225"/>
    </location>
</feature>
<feature type="compositionally biased region" description="Low complexity" evidence="4">
    <location>
        <begin position="166"/>
        <end position="180"/>
    </location>
</feature>
<dbReference type="Gene3D" id="3.30.470.20">
    <property type="entry name" value="ATP-grasp fold, B domain"/>
    <property type="match status" value="1"/>
</dbReference>
<feature type="compositionally biased region" description="Polar residues" evidence="4">
    <location>
        <begin position="431"/>
        <end position="441"/>
    </location>
</feature>
<dbReference type="RefSeq" id="XP_008613048.1">
    <property type="nucleotide sequence ID" value="XM_008614826.1"/>
</dbReference>
<feature type="compositionally biased region" description="Low complexity" evidence="4">
    <location>
        <begin position="664"/>
        <end position="687"/>
    </location>
</feature>
<evidence type="ECO:0000256" key="1">
    <source>
        <dbReference type="ARBA" id="ARBA00022598"/>
    </source>
</evidence>
<dbReference type="Pfam" id="PF03133">
    <property type="entry name" value="TTL"/>
    <property type="match status" value="1"/>
</dbReference>
<dbReference type="PANTHER" id="PTHR12241">
    <property type="entry name" value="TUBULIN POLYGLUTAMYLASE"/>
    <property type="match status" value="1"/>
</dbReference>
<dbReference type="InParanoid" id="T0RLZ6"/>
<keyword evidence="3" id="KW-0067">ATP-binding</keyword>
<name>T0RLZ6_SAPDV</name>
<dbReference type="eggNOG" id="KOG2157">
    <property type="taxonomic scope" value="Eukaryota"/>
</dbReference>
<dbReference type="OMA" id="RICTHRY"/>
<feature type="compositionally biased region" description="Polar residues" evidence="4">
    <location>
        <begin position="505"/>
        <end position="514"/>
    </location>
</feature>
<dbReference type="GO" id="GO:0000226">
    <property type="term" value="P:microtubule cytoskeleton organization"/>
    <property type="evidence" value="ECO:0007669"/>
    <property type="project" value="TreeGrafter"/>
</dbReference>
<keyword evidence="2" id="KW-0547">Nucleotide-binding</keyword>
<accession>T0RLZ6</accession>
<dbReference type="SUPFAM" id="SSF56059">
    <property type="entry name" value="Glutathione synthetase ATP-binding domain-like"/>
    <property type="match status" value="1"/>
</dbReference>
<evidence type="ECO:0000256" key="4">
    <source>
        <dbReference type="SAM" id="MobiDB-lite"/>
    </source>
</evidence>
<feature type="compositionally biased region" description="Polar residues" evidence="4">
    <location>
        <begin position="26"/>
        <end position="35"/>
    </location>
</feature>
<evidence type="ECO:0000313" key="6">
    <source>
        <dbReference type="Proteomes" id="UP000030762"/>
    </source>
</evidence>
<sequence>MLPSWLSKAPCAAVLKAADDDVRPTGVQTIASPRSSRAPDATTGPQGTLADTANQLLPSRAAPDIMEHFPLLPLGLIPTLESHVLADCKVKLQALLQTLTDDPDDMSLGHYVKKEVAVIVTEMEDRRARQRIADLVLGVKTTSLVEIGAKPAAPEHISKSMGQHQPTLARAPAASPTRPSQLTPAQNAPTHASTLPATTKPTVSKPAPSAKAVETTPPDASYGAPRRLSIKEMLAKAKASRVAANDPSVRFIIQNTGSLKLKKRGRAKPKAPKEETPEERLQKQKELRRQAAHDRLVARQAKMALKKQQELARRKALKEAAIAQYQDDASSDSASDNDAASSDSDEYVDEAVHESPIDPLPDPTPRVEVETDERITRINNTLCSIQAVENLARIRSAKATRHAVAPLPEEILLPTTNVMAAKANHEDSETSEAPTTDSSAPSGFVSPSKVDCDRPTANNLETPSPAVGEDTDNLLVLNEPSNEDGTTRVDNESQGSPAAADDDTLSPSRSSNNRCDVDLTEGDSNDDDDNEMEYEEEAPPYVPPVYDKATFHSSIPMQLLESALDKMRKTQETFAAPPLPEWFQAQRESVEKLVTPRATLPSPRLASTIGQARQILSDLVASQNQIKSYQASVESTLASLAPPPPRALTPELAPNALRPKSSKPRLAPRPTAARNTTTNQSNQETNEPTLRRSAKSTPRLHAKAAPVLPLVQSMPPASMVDYSKYYKNFLCIMTSFYEKSSTTNPKEALLQGETALRFQLKLYTIWKNVMHDYATVFGVDGLLKTSRAASYVYDGAQSTPFTAQYRINSSSRLEVFGIVAQALKKLPDWEELPVDLGLNTTWNLLWTWSKPRVDRQTLLVWQKVNHFAGAKALTRKDMLKKSLHRYTSLGGERLKSFDIAPETFILPNDYIPFVQAFKKRGDAIGQAKNVWIMKPVALSRGRGISLLNDLGQVAYGEAVVVQKYIENPLLLDGFKFDLRLYVLVTSFNPLEAFFYQEGFVRICTHRYSTDATDINDLFMHLTNSSIQKYGDMDQVTDNPVNNASTTEAGGTKASLAYLWSRLAAVHAPVEKIKEDIIHVILKSLVAGEDAIPYQVNSFDVFGYDILLDEAYRPWLIEINSSPSMARENNLDYVIKDALMHDTMRVVQPLHFDRAALIAILQRRLDDIAKERKRPNLLHPLEAEERTKRQLNADLHDILHGAVPRDYGELPDELGNFLRIAPSPWHNTVMKLKRSCFRDKPPKT</sequence>
<dbReference type="GO" id="GO:0070740">
    <property type="term" value="F:tubulin-glutamic acid ligase activity"/>
    <property type="evidence" value="ECO:0007669"/>
    <property type="project" value="TreeGrafter"/>
</dbReference>
<evidence type="ECO:0000313" key="5">
    <source>
        <dbReference type="EMBL" id="EQC33408.1"/>
    </source>
</evidence>
<feature type="compositionally biased region" description="Low complexity" evidence="4">
    <location>
        <begin position="327"/>
        <end position="342"/>
    </location>
</feature>
<dbReference type="PANTHER" id="PTHR12241:SF155">
    <property type="entry name" value="TUBULIN-TYROSINE LIGASE FAMILY PROTEIN"/>
    <property type="match status" value="1"/>
</dbReference>
<gene>
    <name evidence="5" type="ORF">SDRG_08923</name>
</gene>
<feature type="region of interest" description="Disordered" evidence="4">
    <location>
        <begin position="26"/>
        <end position="49"/>
    </location>
</feature>
<feature type="region of interest" description="Disordered" evidence="4">
    <location>
        <begin position="640"/>
        <end position="701"/>
    </location>
</feature>
<dbReference type="GO" id="GO:0015631">
    <property type="term" value="F:tubulin binding"/>
    <property type="evidence" value="ECO:0007669"/>
    <property type="project" value="TreeGrafter"/>
</dbReference>
<dbReference type="GO" id="GO:0005524">
    <property type="term" value="F:ATP binding"/>
    <property type="evidence" value="ECO:0007669"/>
    <property type="project" value="UniProtKB-KW"/>
</dbReference>
<dbReference type="GeneID" id="19949650"/>
<dbReference type="GO" id="GO:0036064">
    <property type="term" value="C:ciliary basal body"/>
    <property type="evidence" value="ECO:0007669"/>
    <property type="project" value="TreeGrafter"/>
</dbReference>
<organism evidence="5 6">
    <name type="scientific">Saprolegnia diclina (strain VS20)</name>
    <dbReference type="NCBI Taxonomy" id="1156394"/>
    <lineage>
        <taxon>Eukaryota</taxon>
        <taxon>Sar</taxon>
        <taxon>Stramenopiles</taxon>
        <taxon>Oomycota</taxon>
        <taxon>Saprolegniomycetes</taxon>
        <taxon>Saprolegniales</taxon>
        <taxon>Saprolegniaceae</taxon>
        <taxon>Saprolegnia</taxon>
    </lineage>
</organism>
<evidence type="ECO:0000256" key="2">
    <source>
        <dbReference type="ARBA" id="ARBA00022741"/>
    </source>
</evidence>
<feature type="compositionally biased region" description="Acidic residues" evidence="4">
    <location>
        <begin position="518"/>
        <end position="536"/>
    </location>
</feature>
<dbReference type="EMBL" id="JH767159">
    <property type="protein sequence ID" value="EQC33408.1"/>
    <property type="molecule type" value="Genomic_DNA"/>
</dbReference>
<feature type="region of interest" description="Disordered" evidence="4">
    <location>
        <begin position="423"/>
        <end position="536"/>
    </location>
</feature>
<keyword evidence="1" id="KW-0436">Ligase</keyword>
<proteinExistence type="predicted"/>
<dbReference type="InterPro" id="IPR004344">
    <property type="entry name" value="TTL/TTLL_fam"/>
</dbReference>
<feature type="region of interest" description="Disordered" evidence="4">
    <location>
        <begin position="324"/>
        <end position="366"/>
    </location>
</feature>
<feature type="compositionally biased region" description="Polar residues" evidence="4">
    <location>
        <begin position="181"/>
        <end position="202"/>
    </location>
</feature>
<dbReference type="AlphaFoldDB" id="T0RLZ6"/>
<feature type="compositionally biased region" description="Basic residues" evidence="4">
    <location>
        <begin position="260"/>
        <end position="270"/>
    </location>
</feature>
<dbReference type="STRING" id="1156394.T0RLZ6"/>
<dbReference type="Proteomes" id="UP000030762">
    <property type="component" value="Unassembled WGS sequence"/>
</dbReference>
<feature type="compositionally biased region" description="Basic residues" evidence="4">
    <location>
        <begin position="692"/>
        <end position="701"/>
    </location>
</feature>
<feature type="compositionally biased region" description="Basic and acidic residues" evidence="4">
    <location>
        <begin position="271"/>
        <end position="291"/>
    </location>
</feature>
<evidence type="ECO:0000256" key="3">
    <source>
        <dbReference type="ARBA" id="ARBA00022840"/>
    </source>
</evidence>
<dbReference type="PROSITE" id="PS51221">
    <property type="entry name" value="TTL"/>
    <property type="match status" value="1"/>
</dbReference>
<protein>
    <submittedName>
        <fullName evidence="5">Uncharacterized protein</fullName>
    </submittedName>
</protein>